<evidence type="ECO:0000313" key="2">
    <source>
        <dbReference type="Proteomes" id="UP000276215"/>
    </source>
</evidence>
<gene>
    <name evidence="1" type="ORF">L873DRAFT_1235856</name>
</gene>
<dbReference type="Proteomes" id="UP000276215">
    <property type="component" value="Unassembled WGS sequence"/>
</dbReference>
<evidence type="ECO:0000313" key="1">
    <source>
        <dbReference type="EMBL" id="RPA96305.1"/>
    </source>
</evidence>
<dbReference type="EMBL" id="ML120415">
    <property type="protein sequence ID" value="RPA96305.1"/>
    <property type="molecule type" value="Genomic_DNA"/>
</dbReference>
<name>A0A3N4JDF8_9PEZI</name>
<accession>A0A3N4JDF8</accession>
<organism evidence="1 2">
    <name type="scientific">Choiromyces venosus 120613-1</name>
    <dbReference type="NCBI Taxonomy" id="1336337"/>
    <lineage>
        <taxon>Eukaryota</taxon>
        <taxon>Fungi</taxon>
        <taxon>Dikarya</taxon>
        <taxon>Ascomycota</taxon>
        <taxon>Pezizomycotina</taxon>
        <taxon>Pezizomycetes</taxon>
        <taxon>Pezizales</taxon>
        <taxon>Tuberaceae</taxon>
        <taxon>Choiromyces</taxon>
    </lineage>
</organism>
<protein>
    <submittedName>
        <fullName evidence="1">Uncharacterized protein</fullName>
    </submittedName>
</protein>
<proteinExistence type="predicted"/>
<reference evidence="1 2" key="1">
    <citation type="journal article" date="2018" name="Nat. Ecol. Evol.">
        <title>Pezizomycetes genomes reveal the molecular basis of ectomycorrhizal truffle lifestyle.</title>
        <authorList>
            <person name="Murat C."/>
            <person name="Payen T."/>
            <person name="Noel B."/>
            <person name="Kuo A."/>
            <person name="Morin E."/>
            <person name="Chen J."/>
            <person name="Kohler A."/>
            <person name="Krizsan K."/>
            <person name="Balestrini R."/>
            <person name="Da Silva C."/>
            <person name="Montanini B."/>
            <person name="Hainaut M."/>
            <person name="Levati E."/>
            <person name="Barry K.W."/>
            <person name="Belfiori B."/>
            <person name="Cichocki N."/>
            <person name="Clum A."/>
            <person name="Dockter R.B."/>
            <person name="Fauchery L."/>
            <person name="Guy J."/>
            <person name="Iotti M."/>
            <person name="Le Tacon F."/>
            <person name="Lindquist E.A."/>
            <person name="Lipzen A."/>
            <person name="Malagnac F."/>
            <person name="Mello A."/>
            <person name="Molinier V."/>
            <person name="Miyauchi S."/>
            <person name="Poulain J."/>
            <person name="Riccioni C."/>
            <person name="Rubini A."/>
            <person name="Sitrit Y."/>
            <person name="Splivallo R."/>
            <person name="Traeger S."/>
            <person name="Wang M."/>
            <person name="Zifcakova L."/>
            <person name="Wipf D."/>
            <person name="Zambonelli A."/>
            <person name="Paolocci F."/>
            <person name="Nowrousian M."/>
            <person name="Ottonello S."/>
            <person name="Baldrian P."/>
            <person name="Spatafora J.W."/>
            <person name="Henrissat B."/>
            <person name="Nagy L.G."/>
            <person name="Aury J.M."/>
            <person name="Wincker P."/>
            <person name="Grigoriev I.V."/>
            <person name="Bonfante P."/>
            <person name="Martin F.M."/>
        </authorList>
    </citation>
    <scope>NUCLEOTIDE SEQUENCE [LARGE SCALE GENOMIC DNA]</scope>
    <source>
        <strain evidence="1 2">120613-1</strain>
    </source>
</reference>
<dbReference type="AlphaFoldDB" id="A0A3N4JDF8"/>
<sequence length="118" mass="12618">MMSGLGFSKAMLPRSQLSGSRLSPDLVWEIIRLRAFSSLNFIISHDKPPAFIGGLHGGRIAVAGGSCTAVMIYHSPPLWGRIAAAGGSCAVAMIYQRYIVPFCEKNMYSQVPAFVGVG</sequence>
<keyword evidence="2" id="KW-1185">Reference proteome</keyword>